<evidence type="ECO:0000313" key="1">
    <source>
        <dbReference type="EMBL" id="EGV19947.1"/>
    </source>
</evidence>
<proteinExistence type="predicted"/>
<evidence type="ECO:0000313" key="2">
    <source>
        <dbReference type="Proteomes" id="UP000005459"/>
    </source>
</evidence>
<protein>
    <recommendedName>
        <fullName evidence="3">Phospholipase A2</fullName>
    </recommendedName>
</protein>
<dbReference type="AlphaFoldDB" id="F9U6S1"/>
<name>F9U6S1_9GAMM</name>
<dbReference type="EMBL" id="AFWV01000002">
    <property type="protein sequence ID" value="EGV19947.1"/>
    <property type="molecule type" value="Genomic_DNA"/>
</dbReference>
<keyword evidence="2" id="KW-1185">Reference proteome</keyword>
<dbReference type="Proteomes" id="UP000005459">
    <property type="component" value="Unassembled WGS sequence"/>
</dbReference>
<dbReference type="OrthoDB" id="7855474at2"/>
<dbReference type="PATRIC" id="fig|768671.3.peg.678"/>
<dbReference type="RefSeq" id="WP_007191500.1">
    <property type="nucleotide sequence ID" value="NZ_AFWV01000002.1"/>
</dbReference>
<dbReference type="eggNOG" id="ENOG503143E">
    <property type="taxonomic scope" value="Bacteria"/>
</dbReference>
<dbReference type="STRING" id="768671.ThimaDRAFT_0623"/>
<gene>
    <name evidence="1" type="ORF">ThimaDRAFT_0623</name>
</gene>
<sequence length="206" mass="22392">MIRRDRRRCAGALRWPVALVLAGLVAGHLLAEESASLHPAGDAPAIEALERQLELGRHARLARIKSAPDSRLADFTTDGCSGGLSAGWESLAEWLAEFRAVHGDRPPWEACCIAHDRLYHAGGPPDATPEDSFEARRSADLALRDCVIETGARRAPALSTQYHLTEGQIAGIYAAVADLMYRSVRLGGIPCSELPWRWGYGWPACD</sequence>
<reference evidence="1 2" key="1">
    <citation type="submission" date="2011-06" db="EMBL/GenBank/DDBJ databases">
        <title>The draft genome of Thiocapsa marina 5811.</title>
        <authorList>
            <consortium name="US DOE Joint Genome Institute (JGI-PGF)"/>
            <person name="Lucas S."/>
            <person name="Han J."/>
            <person name="Cheng J.-F."/>
            <person name="Goodwin L."/>
            <person name="Pitluck S."/>
            <person name="Peters L."/>
            <person name="Land M.L."/>
            <person name="Hauser L."/>
            <person name="Vogl K."/>
            <person name="Liu Z."/>
            <person name="Imhoff J."/>
            <person name="Thiel V."/>
            <person name="Frigaard N.-U."/>
            <person name="Bryant D."/>
            <person name="Woyke T.J."/>
        </authorList>
    </citation>
    <scope>NUCLEOTIDE SEQUENCE [LARGE SCALE GENOMIC DNA]</scope>
    <source>
        <strain evidence="1 2">5811</strain>
    </source>
</reference>
<organism evidence="1 2">
    <name type="scientific">Thiocapsa marina 5811</name>
    <dbReference type="NCBI Taxonomy" id="768671"/>
    <lineage>
        <taxon>Bacteria</taxon>
        <taxon>Pseudomonadati</taxon>
        <taxon>Pseudomonadota</taxon>
        <taxon>Gammaproteobacteria</taxon>
        <taxon>Chromatiales</taxon>
        <taxon>Chromatiaceae</taxon>
        <taxon>Thiocapsa</taxon>
    </lineage>
</organism>
<accession>F9U6S1</accession>
<evidence type="ECO:0008006" key="3">
    <source>
        <dbReference type="Google" id="ProtNLM"/>
    </source>
</evidence>